<dbReference type="PRINTS" id="PR00069">
    <property type="entry name" value="ALDKETRDTASE"/>
</dbReference>
<proteinExistence type="predicted"/>
<keyword evidence="4" id="KW-1185">Reference proteome</keyword>
<dbReference type="PANTHER" id="PTHR43364:SF4">
    <property type="entry name" value="NAD(P)-LINKED OXIDOREDUCTASE SUPERFAMILY PROTEIN"/>
    <property type="match status" value="1"/>
</dbReference>
<dbReference type="AlphaFoldDB" id="A0A9P8TYD4"/>
<dbReference type="OrthoDB" id="2310150at2759"/>
<dbReference type="Gene3D" id="3.20.20.100">
    <property type="entry name" value="NADP-dependent oxidoreductase domain"/>
    <property type="match status" value="1"/>
</dbReference>
<feature type="domain" description="NADP-dependent oxidoreductase" evidence="2">
    <location>
        <begin position="8"/>
        <end position="308"/>
    </location>
</feature>
<evidence type="ECO:0000313" key="3">
    <source>
        <dbReference type="EMBL" id="KAH6608259.1"/>
    </source>
</evidence>
<dbReference type="Pfam" id="PF00248">
    <property type="entry name" value="Aldo_ket_red"/>
    <property type="match status" value="1"/>
</dbReference>
<sequence>MAAPRIQLIFGTANVNDGGAFSTAEQTLELLDALEKEGIKQIDTAQLYGTSEQLLGEIKAPSRFLMDTKHIGGWLPGVSSRAEVVQRGLESLKKLGVDKVNVFYLHAPDDTNPLEDTLAGVNDLYQQGKFEKFGLSNFNVEEVKAVIEITKEKGFVAPTVYQGNYNPISRKTETDLFPLLRENGISFYAYSTMAGGFLAKSVAQLTQPSGGDGRWDKSTIIGEVYHAMYNKPKLLEALVQWEEISKSSGIPKAELAYRWVAHNSILKEHLGDGIVLGASRISQLQQTVAGLNNGPLPESAAKAIDDIWQLVKDDALADNFDTRRKN</sequence>
<dbReference type="Proteomes" id="UP000827724">
    <property type="component" value="Unassembled WGS sequence"/>
</dbReference>
<organism evidence="3 4">
    <name type="scientific">Trichoderma cornu-damae</name>
    <dbReference type="NCBI Taxonomy" id="654480"/>
    <lineage>
        <taxon>Eukaryota</taxon>
        <taxon>Fungi</taxon>
        <taxon>Dikarya</taxon>
        <taxon>Ascomycota</taxon>
        <taxon>Pezizomycotina</taxon>
        <taxon>Sordariomycetes</taxon>
        <taxon>Hypocreomycetidae</taxon>
        <taxon>Hypocreales</taxon>
        <taxon>Hypocreaceae</taxon>
        <taxon>Trichoderma</taxon>
    </lineage>
</organism>
<dbReference type="InterPro" id="IPR050523">
    <property type="entry name" value="AKR_Detox_Biosynth"/>
</dbReference>
<dbReference type="InterPro" id="IPR036812">
    <property type="entry name" value="NAD(P)_OxRdtase_dom_sf"/>
</dbReference>
<protein>
    <submittedName>
        <fullName evidence="3">Alcohol dehydrogenase</fullName>
    </submittedName>
</protein>
<evidence type="ECO:0000313" key="4">
    <source>
        <dbReference type="Proteomes" id="UP000827724"/>
    </source>
</evidence>
<dbReference type="InterPro" id="IPR023210">
    <property type="entry name" value="NADP_OxRdtase_dom"/>
</dbReference>
<dbReference type="GO" id="GO:0016491">
    <property type="term" value="F:oxidoreductase activity"/>
    <property type="evidence" value="ECO:0007669"/>
    <property type="project" value="UniProtKB-KW"/>
</dbReference>
<dbReference type="CDD" id="cd19075">
    <property type="entry name" value="AKR_AKR7A1-5"/>
    <property type="match status" value="1"/>
</dbReference>
<evidence type="ECO:0000259" key="2">
    <source>
        <dbReference type="Pfam" id="PF00248"/>
    </source>
</evidence>
<comment type="caution">
    <text evidence="3">The sequence shown here is derived from an EMBL/GenBank/DDBJ whole genome shotgun (WGS) entry which is preliminary data.</text>
</comment>
<reference evidence="3" key="1">
    <citation type="submission" date="2021-08" db="EMBL/GenBank/DDBJ databases">
        <title>Chromosome-Level Trichoderma cornu-damae using Hi-C Data.</title>
        <authorList>
            <person name="Kim C.S."/>
        </authorList>
    </citation>
    <scope>NUCLEOTIDE SEQUENCE</scope>
    <source>
        <strain evidence="3">KA19-0412C</strain>
    </source>
</reference>
<dbReference type="PANTHER" id="PTHR43364">
    <property type="entry name" value="NADH-SPECIFIC METHYLGLYOXAL REDUCTASE-RELATED"/>
    <property type="match status" value="1"/>
</dbReference>
<name>A0A9P8TYD4_9HYPO</name>
<accession>A0A9P8TYD4</accession>
<keyword evidence="1" id="KW-0560">Oxidoreductase</keyword>
<dbReference type="InterPro" id="IPR020471">
    <property type="entry name" value="AKR"/>
</dbReference>
<evidence type="ECO:0000256" key="1">
    <source>
        <dbReference type="ARBA" id="ARBA00023002"/>
    </source>
</evidence>
<gene>
    <name evidence="3" type="ORF">Trco_004572</name>
</gene>
<dbReference type="SUPFAM" id="SSF51430">
    <property type="entry name" value="NAD(P)-linked oxidoreductase"/>
    <property type="match status" value="1"/>
</dbReference>
<dbReference type="EMBL" id="JAIWOZ010000003">
    <property type="protein sequence ID" value="KAH6608259.1"/>
    <property type="molecule type" value="Genomic_DNA"/>
</dbReference>